<evidence type="ECO:0000256" key="1">
    <source>
        <dbReference type="ARBA" id="ARBA00007583"/>
    </source>
</evidence>
<accession>A0ABW8CIX7</accession>
<keyword evidence="6" id="KW-1185">Reference proteome</keyword>
<evidence type="ECO:0000313" key="6">
    <source>
        <dbReference type="Proteomes" id="UP001614394"/>
    </source>
</evidence>
<dbReference type="InterPro" id="IPR047141">
    <property type="entry name" value="Stealth"/>
</dbReference>
<dbReference type="InterPro" id="IPR021520">
    <property type="entry name" value="Stealth_CR2"/>
</dbReference>
<dbReference type="RefSeq" id="WP_399656019.1">
    <property type="nucleotide sequence ID" value="NZ_JBITYG010000012.1"/>
</dbReference>
<evidence type="ECO:0000256" key="2">
    <source>
        <dbReference type="ARBA" id="ARBA00022679"/>
    </source>
</evidence>
<organism evidence="5 6">
    <name type="scientific">Streptomyces fildesensis</name>
    <dbReference type="NCBI Taxonomy" id="375757"/>
    <lineage>
        <taxon>Bacteria</taxon>
        <taxon>Bacillati</taxon>
        <taxon>Actinomycetota</taxon>
        <taxon>Actinomycetes</taxon>
        <taxon>Kitasatosporales</taxon>
        <taxon>Streptomycetaceae</taxon>
        <taxon>Streptomyces</taxon>
    </lineage>
</organism>
<evidence type="ECO:0000259" key="4">
    <source>
        <dbReference type="Pfam" id="PF11380"/>
    </source>
</evidence>
<name>A0ABW8CIX7_9ACTN</name>
<dbReference type="PANTHER" id="PTHR24045:SF0">
    <property type="entry name" value="N-ACETYLGLUCOSAMINE-1-PHOSPHOTRANSFERASE SUBUNITS ALPHA_BETA"/>
    <property type="match status" value="1"/>
</dbReference>
<sequence>MADDSTHVVGNTYRALVPERVRQRVSTQVSREARARVKRHMGTVVAPADRLSVLRVQRRLQRSALSRAAASRPLPGGRLAQVHAGLTPGEVFRRNLEAVTSALEANGVSYFAVPAVDDRHASLAVPANQRLRVYRALVALFREAPGTVQQVLPTSRRARPQYGADVRFSRLDSAKVLRVSWLRSDPTGRLVIGSSIGVEIEFWSRDGDFLMGPRPNRVMRKLPADAPEVLAGLRHFTQYGNGQDTQPQVRTRAYYTATRADEIDFPIDAVCLWSPGDDEALLRATLRSLHQHAPWIRRVHLVTGAVRPSWLAEHSKLRVVAPAELVTEAGEASDDVRSRVHLVPDLAEHFVLFPAGSMLGQRAKPHLFFTPFGHARFLRTPPDPREPSGAAWRLAIEEKSGRAVADGIRPGPQPRLRSVTAEIAGLLPAGEPRTPAQLAGLDADPLDCLHHYWAYAQGTALPGEARTIALHAAAPGLDTRLVRLLARRDTVLLHFSGLSDPVTSADAADRVRELLDTLFPVTSPFETSQATSATSGGAR</sequence>
<gene>
    <name evidence="5" type="ORF">ACIGXA_32870</name>
</gene>
<comment type="caution">
    <text evidence="5">The sequence shown here is derived from an EMBL/GenBank/DDBJ whole genome shotgun (WGS) entry which is preliminary data.</text>
</comment>
<keyword evidence="2" id="KW-0808">Transferase</keyword>
<proteinExistence type="inferred from homology"/>
<dbReference type="PANTHER" id="PTHR24045">
    <property type="match status" value="1"/>
</dbReference>
<reference evidence="5 6" key="1">
    <citation type="submission" date="2024-10" db="EMBL/GenBank/DDBJ databases">
        <title>The Natural Products Discovery Center: Release of the First 8490 Sequenced Strains for Exploring Actinobacteria Biosynthetic Diversity.</title>
        <authorList>
            <person name="Kalkreuter E."/>
            <person name="Kautsar S.A."/>
            <person name="Yang D."/>
            <person name="Bader C.D."/>
            <person name="Teijaro C.N."/>
            <person name="Fluegel L."/>
            <person name="Davis C.M."/>
            <person name="Simpson J.R."/>
            <person name="Lauterbach L."/>
            <person name="Steele A.D."/>
            <person name="Gui C."/>
            <person name="Meng S."/>
            <person name="Li G."/>
            <person name="Viehrig K."/>
            <person name="Ye F."/>
            <person name="Su P."/>
            <person name="Kiefer A.F."/>
            <person name="Nichols A."/>
            <person name="Cepeda A.J."/>
            <person name="Yan W."/>
            <person name="Fan B."/>
            <person name="Jiang Y."/>
            <person name="Adhikari A."/>
            <person name="Zheng C.-J."/>
            <person name="Schuster L."/>
            <person name="Cowan T.M."/>
            <person name="Smanski M.J."/>
            <person name="Chevrette M.G."/>
            <person name="De Carvalho L.P.S."/>
            <person name="Shen B."/>
        </authorList>
    </citation>
    <scope>NUCLEOTIDE SEQUENCE [LARGE SCALE GENOMIC DNA]</scope>
    <source>
        <strain evidence="5 6">NPDC053399</strain>
    </source>
</reference>
<dbReference type="Proteomes" id="UP001614394">
    <property type="component" value="Unassembled WGS sequence"/>
</dbReference>
<comment type="similarity">
    <text evidence="1">Belongs to the stealth family.</text>
</comment>
<dbReference type="EMBL" id="JBITYG010000012">
    <property type="protein sequence ID" value="MFI9105315.1"/>
    <property type="molecule type" value="Genomic_DNA"/>
</dbReference>
<feature type="domain" description="Stealth protein CR2 conserved region 2" evidence="4">
    <location>
        <begin position="278"/>
        <end position="373"/>
    </location>
</feature>
<protein>
    <recommendedName>
        <fullName evidence="4">Stealth protein CR2 conserved region 2 domain-containing protein</fullName>
    </recommendedName>
</protein>
<evidence type="ECO:0000313" key="5">
    <source>
        <dbReference type="EMBL" id="MFI9105315.1"/>
    </source>
</evidence>
<keyword evidence="3" id="KW-0270">Exopolysaccharide synthesis</keyword>
<dbReference type="Pfam" id="PF11380">
    <property type="entry name" value="Stealth_CR2"/>
    <property type="match status" value="1"/>
</dbReference>
<evidence type="ECO:0000256" key="3">
    <source>
        <dbReference type="ARBA" id="ARBA00023169"/>
    </source>
</evidence>